<dbReference type="RefSeq" id="WP_210051826.1">
    <property type="nucleotide sequence ID" value="NZ_BAAAMH010000016.1"/>
</dbReference>
<keyword evidence="4" id="KW-1185">Reference proteome</keyword>
<evidence type="ECO:0000256" key="1">
    <source>
        <dbReference type="SAM" id="MobiDB-lite"/>
    </source>
</evidence>
<feature type="region of interest" description="Disordered" evidence="1">
    <location>
        <begin position="1"/>
        <end position="44"/>
    </location>
</feature>
<evidence type="ECO:0000313" key="3">
    <source>
        <dbReference type="EMBL" id="MBP2415096.1"/>
    </source>
</evidence>
<evidence type="ECO:0000313" key="4">
    <source>
        <dbReference type="Proteomes" id="UP000758168"/>
    </source>
</evidence>
<organism evidence="3 4">
    <name type="scientific">Microlunatus capsulatus</name>
    <dbReference type="NCBI Taxonomy" id="99117"/>
    <lineage>
        <taxon>Bacteria</taxon>
        <taxon>Bacillati</taxon>
        <taxon>Actinomycetota</taxon>
        <taxon>Actinomycetes</taxon>
        <taxon>Propionibacteriales</taxon>
        <taxon>Propionibacteriaceae</taxon>
        <taxon>Microlunatus</taxon>
    </lineage>
</organism>
<comment type="caution">
    <text evidence="3">The sequence shown here is derived from an EMBL/GenBank/DDBJ whole genome shotgun (WGS) entry which is preliminary data.</text>
</comment>
<dbReference type="Proteomes" id="UP000758168">
    <property type="component" value="Unassembled WGS sequence"/>
</dbReference>
<feature type="compositionally biased region" description="Pro residues" evidence="1">
    <location>
        <begin position="17"/>
        <end position="31"/>
    </location>
</feature>
<dbReference type="InterPro" id="IPR025349">
    <property type="entry name" value="DUF4253"/>
</dbReference>
<dbReference type="EMBL" id="JAGIOB010000001">
    <property type="protein sequence ID" value="MBP2415096.1"/>
    <property type="molecule type" value="Genomic_DNA"/>
</dbReference>
<proteinExistence type="predicted"/>
<gene>
    <name evidence="3" type="ORF">JOF54_000018</name>
</gene>
<sequence length="264" mass="28559">MSTHPGPTLVELLDAAPPDPPARWPDVPPAPAGAQAPFRARRTPGTGHLVWSRPLDPGEHPGELWVDHRARFGRTGLWPVLVDEAFWEAVELEPYEAPLTVHDTRALLRRLAAADLEDAAGDAGATGELVGRGPVPEVVADVRTPAQVVASSEQPTTLVLVPARAGWVVPELLGWDGAVNHEVHGAEHTAVLGRWAGLFGVELFGLTRDVAQLLVTRPPADAPSRLRAAAELYAYCPDVVDQGVETLEALTQMTGSREWWLWWD</sequence>
<name>A0ABS4Z225_9ACTN</name>
<accession>A0ABS4Z225</accession>
<feature type="domain" description="DUF4253" evidence="2">
    <location>
        <begin position="158"/>
        <end position="264"/>
    </location>
</feature>
<reference evidence="3 4" key="1">
    <citation type="submission" date="2021-03" db="EMBL/GenBank/DDBJ databases">
        <title>Sequencing the genomes of 1000 actinobacteria strains.</title>
        <authorList>
            <person name="Klenk H.-P."/>
        </authorList>
    </citation>
    <scope>NUCLEOTIDE SEQUENCE [LARGE SCALE GENOMIC DNA]</scope>
    <source>
        <strain evidence="3 4">DSM 12936</strain>
    </source>
</reference>
<dbReference type="Pfam" id="PF14062">
    <property type="entry name" value="DUF4253"/>
    <property type="match status" value="1"/>
</dbReference>
<evidence type="ECO:0000259" key="2">
    <source>
        <dbReference type="Pfam" id="PF14062"/>
    </source>
</evidence>
<protein>
    <recommendedName>
        <fullName evidence="2">DUF4253 domain-containing protein</fullName>
    </recommendedName>
</protein>